<dbReference type="EMBL" id="CAJHNH020004890">
    <property type="protein sequence ID" value="CAG5131832.1"/>
    <property type="molecule type" value="Genomic_DNA"/>
</dbReference>
<dbReference type="Gene3D" id="2.40.10.10">
    <property type="entry name" value="Trypsin-like serine proteases"/>
    <property type="match status" value="1"/>
</dbReference>
<sequence length="476" mass="53086">MGNHSSLIRKSQKDSSKRAPTNRLADSDDDNDETDDIPSNSIQLEVETYECLSGQTESEVINCLANSCESDHQKYILVEDLFKNNDKNASLQILPEAIRHESVLEYIKILEKLVVRIRTSVRGKTGEKLSFATGCVELTSDTLVKNGNCRLRNCKYNKGQIHENYGGLVVYTNNHVIKNNSEADCCNVDFFYYNDKSLVDVDVMTDGGSSRLENRVKISPAAEVDNSEQLVVGSSLLESNVAVSSLVKVDQNVQLDIGRSCLDSNDDINSSGKDSQIEMTDMEMGPEITASGSLPIFSGDCSHLSSEVVTSEYECGNNEEGHNNYYSDHLINMYRSRLHRGITAYGSCLRENQKNKDLVGLRIFYHDPELFNLIKTMSSLRMNAISKIPEEIKQKMKKYAIVISHPHGWPKRISFGDLVSLEETYRSQQGFKMTKYNATTCGGSSGAPVVTGNYSYRPFVHTGKDKVTKLGLSCSY</sequence>
<gene>
    <name evidence="2" type="ORF">CUNI_LOCUS17390</name>
</gene>
<dbReference type="InterPro" id="IPR009003">
    <property type="entry name" value="Peptidase_S1_PA"/>
</dbReference>
<name>A0A8S3ZVC4_9EUPU</name>
<keyword evidence="3" id="KW-1185">Reference proteome</keyword>
<dbReference type="OrthoDB" id="6099852at2759"/>
<feature type="compositionally biased region" description="Acidic residues" evidence="1">
    <location>
        <begin position="27"/>
        <end position="36"/>
    </location>
</feature>
<comment type="caution">
    <text evidence="2">The sequence shown here is derived from an EMBL/GenBank/DDBJ whole genome shotgun (WGS) entry which is preliminary data.</text>
</comment>
<reference evidence="2" key="1">
    <citation type="submission" date="2021-04" db="EMBL/GenBank/DDBJ databases">
        <authorList>
            <consortium name="Molecular Ecology Group"/>
        </authorList>
    </citation>
    <scope>NUCLEOTIDE SEQUENCE</scope>
</reference>
<accession>A0A8S3ZVC4</accession>
<dbReference type="AlphaFoldDB" id="A0A8S3ZVC4"/>
<evidence type="ECO:0000313" key="3">
    <source>
        <dbReference type="Proteomes" id="UP000678393"/>
    </source>
</evidence>
<proteinExistence type="predicted"/>
<dbReference type="SUPFAM" id="SSF50494">
    <property type="entry name" value="Trypsin-like serine proteases"/>
    <property type="match status" value="1"/>
</dbReference>
<dbReference type="InterPro" id="IPR043504">
    <property type="entry name" value="Peptidase_S1_PA_chymotrypsin"/>
</dbReference>
<feature type="region of interest" description="Disordered" evidence="1">
    <location>
        <begin position="1"/>
        <end position="40"/>
    </location>
</feature>
<evidence type="ECO:0000313" key="2">
    <source>
        <dbReference type="EMBL" id="CAG5131832.1"/>
    </source>
</evidence>
<evidence type="ECO:0008006" key="4">
    <source>
        <dbReference type="Google" id="ProtNLM"/>
    </source>
</evidence>
<dbReference type="Proteomes" id="UP000678393">
    <property type="component" value="Unassembled WGS sequence"/>
</dbReference>
<organism evidence="2 3">
    <name type="scientific">Candidula unifasciata</name>
    <dbReference type="NCBI Taxonomy" id="100452"/>
    <lineage>
        <taxon>Eukaryota</taxon>
        <taxon>Metazoa</taxon>
        <taxon>Spiralia</taxon>
        <taxon>Lophotrochozoa</taxon>
        <taxon>Mollusca</taxon>
        <taxon>Gastropoda</taxon>
        <taxon>Heterobranchia</taxon>
        <taxon>Euthyneura</taxon>
        <taxon>Panpulmonata</taxon>
        <taxon>Eupulmonata</taxon>
        <taxon>Stylommatophora</taxon>
        <taxon>Helicina</taxon>
        <taxon>Helicoidea</taxon>
        <taxon>Geomitridae</taxon>
        <taxon>Candidula</taxon>
    </lineage>
</organism>
<protein>
    <recommendedName>
        <fullName evidence="4">Serine protease</fullName>
    </recommendedName>
</protein>
<evidence type="ECO:0000256" key="1">
    <source>
        <dbReference type="SAM" id="MobiDB-lite"/>
    </source>
</evidence>